<evidence type="ECO:0000313" key="1">
    <source>
        <dbReference type="EMBL" id="CAA9347488.1"/>
    </source>
</evidence>
<proteinExistence type="predicted"/>
<organism evidence="1">
    <name type="scientific">uncultured Gemmatimonadaceae bacterium</name>
    <dbReference type="NCBI Taxonomy" id="246130"/>
    <lineage>
        <taxon>Bacteria</taxon>
        <taxon>Pseudomonadati</taxon>
        <taxon>Gemmatimonadota</taxon>
        <taxon>Gemmatimonadia</taxon>
        <taxon>Gemmatimonadales</taxon>
        <taxon>Gemmatimonadaceae</taxon>
        <taxon>environmental samples</taxon>
    </lineage>
</organism>
<accession>A0A6J4M1M2</accession>
<name>A0A6J4M1M2_9BACT</name>
<sequence>MWHGWGYARAHRDEFEARRAAIQDVARRQLAAYRIFVADPAAGGGDPRLRERLEAAIMDALSEQPPPLCDLPDRGTFQARRRRGEPPVLVRSACSSLLHGLPATLLV</sequence>
<dbReference type="AlphaFoldDB" id="A0A6J4M1M2"/>
<protein>
    <submittedName>
        <fullName evidence="1">Uncharacterized protein</fullName>
    </submittedName>
</protein>
<reference evidence="1" key="1">
    <citation type="submission" date="2020-02" db="EMBL/GenBank/DDBJ databases">
        <authorList>
            <person name="Meier V. D."/>
        </authorList>
    </citation>
    <scope>NUCLEOTIDE SEQUENCE</scope>
    <source>
        <strain evidence="1">AVDCRST_MAG40</strain>
    </source>
</reference>
<gene>
    <name evidence="1" type="ORF">AVDCRST_MAG40-2709</name>
</gene>
<dbReference type="EMBL" id="CADCTX010000759">
    <property type="protein sequence ID" value="CAA9347488.1"/>
    <property type="molecule type" value="Genomic_DNA"/>
</dbReference>